<evidence type="ECO:0000313" key="1">
    <source>
        <dbReference type="EMBL" id="CAB4018752.1"/>
    </source>
</evidence>
<organism evidence="1 2">
    <name type="scientific">Paramuricea clavata</name>
    <name type="common">Red gorgonian</name>
    <name type="synonym">Violescent sea-whip</name>
    <dbReference type="NCBI Taxonomy" id="317549"/>
    <lineage>
        <taxon>Eukaryota</taxon>
        <taxon>Metazoa</taxon>
        <taxon>Cnidaria</taxon>
        <taxon>Anthozoa</taxon>
        <taxon>Octocorallia</taxon>
        <taxon>Malacalcyonacea</taxon>
        <taxon>Plexauridae</taxon>
        <taxon>Paramuricea</taxon>
    </lineage>
</organism>
<evidence type="ECO:0000313" key="2">
    <source>
        <dbReference type="Proteomes" id="UP001152795"/>
    </source>
</evidence>
<name>A0A6S7JQH2_PARCT</name>
<comment type="caution">
    <text evidence="1">The sequence shown here is derived from an EMBL/GenBank/DDBJ whole genome shotgun (WGS) entry which is preliminary data.</text>
</comment>
<dbReference type="EMBL" id="CACRXK020010150">
    <property type="protein sequence ID" value="CAB4018752.1"/>
    <property type="molecule type" value="Genomic_DNA"/>
</dbReference>
<accession>A0A6S7JQH2</accession>
<gene>
    <name evidence="1" type="ORF">PACLA_8A002908</name>
</gene>
<proteinExistence type="predicted"/>
<keyword evidence="2" id="KW-1185">Reference proteome</keyword>
<dbReference type="OrthoDB" id="6013562at2759"/>
<protein>
    <submittedName>
        <fullName evidence="1">Uncharacterized protein</fullName>
    </submittedName>
</protein>
<dbReference type="Proteomes" id="UP001152795">
    <property type="component" value="Unassembled WGS sequence"/>
</dbReference>
<reference evidence="1" key="1">
    <citation type="submission" date="2020-04" db="EMBL/GenBank/DDBJ databases">
        <authorList>
            <person name="Alioto T."/>
            <person name="Alioto T."/>
            <person name="Gomez Garrido J."/>
        </authorList>
    </citation>
    <scope>NUCLEOTIDE SEQUENCE</scope>
    <source>
        <strain evidence="1">A484AB</strain>
    </source>
</reference>
<dbReference type="AlphaFoldDB" id="A0A6S7JQH2"/>
<sequence length="171" mass="19871">MGEKTFVDDIVKHSVSEQENIPWYTNSRALTPKLLGCIVNDIWNDGAVKRNLVGASKNRRLVLNNLVRQEAEDLEQPPSGWSLICDGTTKGSLVRLEDWEFQNRRVSTEIKYEYKDGRTSYELHSTGRSLDIDELYLGLDTTNPTQWRSINHILQRKHIKYPIKLLIEYRP</sequence>